<sequence length="149" mass="16731">MAILPRERSNETRIKRELGKRLIKSKHVASVSASVMPVNMLYGARCTRRVCTGGGAFNYETAIIFSEYPGQPGESPGCHFPLEGLRSTPAGVCFRYLTIISIISFDEAQLFFFVVLVLRQIVQTFPNKEIQIRRKIICSRPLDLDKGGH</sequence>
<name>A0AAW0ZV50_9HYME</name>
<evidence type="ECO:0000313" key="2">
    <source>
        <dbReference type="Proteomes" id="UP001432146"/>
    </source>
</evidence>
<accession>A0AAW0ZV50</accession>
<evidence type="ECO:0000313" key="1">
    <source>
        <dbReference type="EMBL" id="KAK9301476.1"/>
    </source>
</evidence>
<dbReference type="EMBL" id="JAWNGG020000111">
    <property type="protein sequence ID" value="KAK9301476.1"/>
    <property type="molecule type" value="Genomic_DNA"/>
</dbReference>
<comment type="caution">
    <text evidence="1">The sequence shown here is derived from an EMBL/GenBank/DDBJ whole genome shotgun (WGS) entry which is preliminary data.</text>
</comment>
<gene>
    <name evidence="1" type="ORF">QLX08_006179</name>
</gene>
<protein>
    <submittedName>
        <fullName evidence="1">Uncharacterized protein</fullName>
    </submittedName>
</protein>
<reference evidence="1 2" key="1">
    <citation type="submission" date="2024-05" db="EMBL/GenBank/DDBJ databases">
        <title>The nuclear and mitochondrial genome assemblies of Tetragonisca angustula (Apidae: Meliponini), a tiny yet remarkable pollinator in the Neotropics.</title>
        <authorList>
            <person name="Ferrari R."/>
            <person name="Ricardo P.C."/>
            <person name="Dias F.C."/>
            <person name="Araujo N.S."/>
            <person name="Soares D.O."/>
            <person name="Zhou Q.-S."/>
            <person name="Zhu C.-D."/>
            <person name="Coutinho L."/>
            <person name="Airas M.C."/>
            <person name="Batista T.M."/>
        </authorList>
    </citation>
    <scope>NUCLEOTIDE SEQUENCE [LARGE SCALE GENOMIC DNA]</scope>
    <source>
        <strain evidence="1">ASF017062</strain>
        <tissue evidence="1">Abdomen</tissue>
    </source>
</reference>
<proteinExistence type="predicted"/>
<organism evidence="1 2">
    <name type="scientific">Tetragonisca angustula</name>
    <dbReference type="NCBI Taxonomy" id="166442"/>
    <lineage>
        <taxon>Eukaryota</taxon>
        <taxon>Metazoa</taxon>
        <taxon>Ecdysozoa</taxon>
        <taxon>Arthropoda</taxon>
        <taxon>Hexapoda</taxon>
        <taxon>Insecta</taxon>
        <taxon>Pterygota</taxon>
        <taxon>Neoptera</taxon>
        <taxon>Endopterygota</taxon>
        <taxon>Hymenoptera</taxon>
        <taxon>Apocrita</taxon>
        <taxon>Aculeata</taxon>
        <taxon>Apoidea</taxon>
        <taxon>Anthophila</taxon>
        <taxon>Apidae</taxon>
        <taxon>Tetragonisca</taxon>
    </lineage>
</organism>
<dbReference type="AlphaFoldDB" id="A0AAW0ZV50"/>
<keyword evidence="2" id="KW-1185">Reference proteome</keyword>
<dbReference type="Proteomes" id="UP001432146">
    <property type="component" value="Unassembled WGS sequence"/>
</dbReference>